<evidence type="ECO:0000313" key="4">
    <source>
        <dbReference type="EMBL" id="STP05798.1"/>
    </source>
</evidence>
<dbReference type="PROSITE" id="PS51257">
    <property type="entry name" value="PROKAR_LIPOPROTEIN"/>
    <property type="match status" value="1"/>
</dbReference>
<dbReference type="EMBL" id="MPJJ01000008">
    <property type="protein sequence ID" value="OLV26610.1"/>
    <property type="molecule type" value="Genomic_DNA"/>
</dbReference>
<dbReference type="AlphaFoldDB" id="A0A1R0ECG7"/>
<dbReference type="Proteomes" id="UP000253910">
    <property type="component" value="Unassembled WGS sequence"/>
</dbReference>
<dbReference type="RefSeq" id="WP_049363082.1">
    <property type="nucleotide sequence ID" value="NZ_CABFLI010000016.1"/>
</dbReference>
<name>A0A1R0ECG7_HAEPA</name>
<dbReference type="EMBL" id="UGHY01000002">
    <property type="protein sequence ID" value="STP05798.1"/>
    <property type="molecule type" value="Genomic_DNA"/>
</dbReference>
<evidence type="ECO:0000313" key="5">
    <source>
        <dbReference type="Proteomes" id="UP000242412"/>
    </source>
</evidence>
<dbReference type="Gene3D" id="2.60.40.3230">
    <property type="match status" value="1"/>
</dbReference>
<keyword evidence="4" id="KW-0449">Lipoprotein</keyword>
<accession>A0A1R0ECG7</accession>
<feature type="chain" id="PRO_5015068702" evidence="1">
    <location>
        <begin position="20"/>
        <end position="115"/>
    </location>
</feature>
<gene>
    <name evidence="2" type="ORF">BSO15_06345</name>
    <name evidence="3" type="ORF">DPV87_01205</name>
    <name evidence="4" type="ORF">NCTC10672_01765</name>
</gene>
<dbReference type="CDD" id="cd09030">
    <property type="entry name" value="DUF1425"/>
    <property type="match status" value="1"/>
</dbReference>
<dbReference type="EMBL" id="QEPW01000002">
    <property type="protein sequence ID" value="RDE98418.1"/>
    <property type="molecule type" value="Genomic_DNA"/>
</dbReference>
<dbReference type="InterPro" id="IPR038483">
    <property type="entry name" value="YcfL-like_sf"/>
</dbReference>
<dbReference type="InterPro" id="IPR010824">
    <property type="entry name" value="DUF1425"/>
</dbReference>
<dbReference type="Proteomes" id="UP000242412">
    <property type="component" value="Unassembled WGS sequence"/>
</dbReference>
<reference evidence="2 5" key="1">
    <citation type="submission" date="2016-11" db="EMBL/GenBank/DDBJ databases">
        <title>Simultaneous identification of Haemophilus influenzae and Haemophilus haemolyticus using TaqMan real-time PCR.</title>
        <authorList>
            <person name="Price E.P."/>
            <person name="Sarovich D.S."/>
            <person name="Harris T.M."/>
            <person name="Spargo J.C."/>
            <person name="Nosworthy E."/>
            <person name="Beissbarth J."/>
            <person name="Chang A.B."/>
            <person name="Smith-Vaughan H.C."/>
        </authorList>
    </citation>
    <scope>NUCLEOTIDE SEQUENCE [LARGE SCALE GENOMIC DNA]</scope>
    <source>
        <strain evidence="2 5">60884 B Hi-2</strain>
    </source>
</reference>
<feature type="signal peptide" evidence="1">
    <location>
        <begin position="1"/>
        <end position="19"/>
    </location>
</feature>
<dbReference type="Proteomes" id="UP000254186">
    <property type="component" value="Unassembled WGS sequence"/>
</dbReference>
<evidence type="ECO:0000313" key="2">
    <source>
        <dbReference type="EMBL" id="OLV26610.1"/>
    </source>
</evidence>
<protein>
    <submittedName>
        <fullName evidence="4">Periplasmic lipoprotein</fullName>
    </submittedName>
</protein>
<reference evidence="4 7" key="3">
    <citation type="submission" date="2018-06" db="EMBL/GenBank/DDBJ databases">
        <authorList>
            <consortium name="Pathogen Informatics"/>
            <person name="Doyle S."/>
        </authorList>
    </citation>
    <scope>NUCLEOTIDE SEQUENCE [LARGE SCALE GENOMIC DNA]</scope>
    <source>
        <strain evidence="4 7">NCTC10672</strain>
    </source>
</reference>
<evidence type="ECO:0000313" key="3">
    <source>
        <dbReference type="EMBL" id="RDE98418.1"/>
    </source>
</evidence>
<evidence type="ECO:0000313" key="6">
    <source>
        <dbReference type="Proteomes" id="UP000253910"/>
    </source>
</evidence>
<organism evidence="3 6">
    <name type="scientific">Haemophilus parainfluenzae</name>
    <dbReference type="NCBI Taxonomy" id="729"/>
    <lineage>
        <taxon>Bacteria</taxon>
        <taxon>Pseudomonadati</taxon>
        <taxon>Pseudomonadota</taxon>
        <taxon>Gammaproteobacteria</taxon>
        <taxon>Pasteurellales</taxon>
        <taxon>Pasteurellaceae</taxon>
        <taxon>Haemophilus</taxon>
    </lineage>
</organism>
<reference evidence="3 6" key="2">
    <citation type="submission" date="2018-05" db="EMBL/GenBank/DDBJ databases">
        <title>Draft Genome Sequences for a Diverse set of 7 Haemophilus Species.</title>
        <authorList>
            <person name="Nichols M."/>
            <person name="Topaz N."/>
            <person name="Wang X."/>
            <person name="Wang X."/>
            <person name="Boxrud D."/>
        </authorList>
    </citation>
    <scope>NUCLEOTIDE SEQUENCE [LARGE SCALE GENOMIC DNA]</scope>
    <source>
        <strain evidence="3 6">C2008001710</strain>
    </source>
</reference>
<evidence type="ECO:0000256" key="1">
    <source>
        <dbReference type="SAM" id="SignalP"/>
    </source>
</evidence>
<keyword evidence="1" id="KW-0732">Signal</keyword>
<proteinExistence type="predicted"/>
<sequence>MKKILITATVLFLTACSSAPNIVGTNKPILNMAANLAPALDVDLSDNTAALKNKTTQQLNVLYHLYWYNTQGVTQVWPNQQESQSGNILLQPQEKKVFELPKPSTESSNYRLYLQ</sequence>
<evidence type="ECO:0000313" key="7">
    <source>
        <dbReference type="Proteomes" id="UP000254186"/>
    </source>
</evidence>